<proteinExistence type="predicted"/>
<dbReference type="EMBL" id="JAAAIP010000466">
    <property type="protein sequence ID" value="KAG0316664.1"/>
    <property type="molecule type" value="Genomic_DNA"/>
</dbReference>
<dbReference type="InterPro" id="IPR050994">
    <property type="entry name" value="At_inactive_RLKs"/>
</dbReference>
<sequence>MSRHSRNNTARSHFTYAEKQMLDYGTKKTARDPVCCTEGHIACRECIYENIIAQKKEIARQADMSALQQAQDEQEQNLKEELAQQIILSEFEKSQMGVLSKTKSVRGRLTADSPLPDLPSGTASDLKGKKRPFELDTIELERASKQERVEVALAIEEEAKSKKPVLPSFWVNKIVYRVINNHLYSCTTLHNVDINIALWTLAPDDLDDGEEESFPDPVAIEDSPPTPSSEDPSPIIPVPDPVPTVDVPSTLPPSPIPIPPPVFTPAPSPTPLALPPLPPPQSLPTAPSGVLKQGTPSAECAVIADLYKATGPWRFVPDTVNCCNAEYLNSSGVKCNANGQIIYIYLAGQGLSGTLPESLGSLTALQYLLLYYNNLSGPIPSGLSNLPLVILDLSHNRLSGSLPSSAAGWVNMGILNLEQNALTGSLPDWLTTLPNLHSLAIGQNFFTTGDAPNAFTFNLEPVTNGSTPISTIPPSVNPGNFTPPQSTFLDLFTRLPKLKQLKLDSLGVSGGFPASWQLRMTNLTKLDLSNNSMQGQIPGFINGYSGLKTLLLDRNEFGGPIPLSGPLPPWAAGLNLTIMNMSNNLLSGPLPMDKNHAWRACSVASNYFVCTKGPEQVLSAKWKSDCRAQCSDVQPIVPTVRPAVSLTLPDIRVHQTHNGGTRFSPWSLLLGWAALAAILFPLS</sequence>
<feature type="compositionally biased region" description="Low complexity" evidence="3">
    <location>
        <begin position="220"/>
        <end position="233"/>
    </location>
</feature>
<evidence type="ECO:0000256" key="2">
    <source>
        <dbReference type="ARBA" id="ARBA00022737"/>
    </source>
</evidence>
<dbReference type="PANTHER" id="PTHR48010:SF58">
    <property type="entry name" value="RECEPTOR PROTEIN KINASE-LIKE PROTEIN ZAR1"/>
    <property type="match status" value="1"/>
</dbReference>
<dbReference type="Gene3D" id="3.80.10.10">
    <property type="entry name" value="Ribonuclease Inhibitor"/>
    <property type="match status" value="2"/>
</dbReference>
<keyword evidence="2" id="KW-0677">Repeat</keyword>
<dbReference type="OrthoDB" id="676979at2759"/>
<name>A0A9P6RBC1_9FUNG</name>
<dbReference type="PANTHER" id="PTHR48010">
    <property type="entry name" value="OS05G0588300 PROTEIN"/>
    <property type="match status" value="1"/>
</dbReference>
<protein>
    <recommendedName>
        <fullName evidence="6">L domain-like protein</fullName>
    </recommendedName>
</protein>
<organism evidence="4 5">
    <name type="scientific">Dissophora globulifera</name>
    <dbReference type="NCBI Taxonomy" id="979702"/>
    <lineage>
        <taxon>Eukaryota</taxon>
        <taxon>Fungi</taxon>
        <taxon>Fungi incertae sedis</taxon>
        <taxon>Mucoromycota</taxon>
        <taxon>Mortierellomycotina</taxon>
        <taxon>Mortierellomycetes</taxon>
        <taxon>Mortierellales</taxon>
        <taxon>Mortierellaceae</taxon>
        <taxon>Dissophora</taxon>
    </lineage>
</organism>
<evidence type="ECO:0008006" key="6">
    <source>
        <dbReference type="Google" id="ProtNLM"/>
    </source>
</evidence>
<dbReference type="PRINTS" id="PR00019">
    <property type="entry name" value="LEURICHRPT"/>
</dbReference>
<dbReference type="FunFam" id="3.80.10.10:FF:000041">
    <property type="entry name" value="LRR receptor-like serine/threonine-protein kinase ERECTA"/>
    <property type="match status" value="1"/>
</dbReference>
<dbReference type="AlphaFoldDB" id="A0A9P6RBC1"/>
<dbReference type="Pfam" id="PF00560">
    <property type="entry name" value="LRR_1"/>
    <property type="match status" value="3"/>
</dbReference>
<dbReference type="InterPro" id="IPR032675">
    <property type="entry name" value="LRR_dom_sf"/>
</dbReference>
<feature type="region of interest" description="Disordered" evidence="3">
    <location>
        <begin position="207"/>
        <end position="291"/>
    </location>
</feature>
<evidence type="ECO:0000313" key="4">
    <source>
        <dbReference type="EMBL" id="KAG0316664.1"/>
    </source>
</evidence>
<keyword evidence="1" id="KW-0433">Leucine-rich repeat</keyword>
<dbReference type="Proteomes" id="UP000738325">
    <property type="component" value="Unassembled WGS sequence"/>
</dbReference>
<keyword evidence="5" id="KW-1185">Reference proteome</keyword>
<dbReference type="InterPro" id="IPR001611">
    <property type="entry name" value="Leu-rich_rpt"/>
</dbReference>
<comment type="caution">
    <text evidence="4">The sequence shown here is derived from an EMBL/GenBank/DDBJ whole genome shotgun (WGS) entry which is preliminary data.</text>
</comment>
<evidence type="ECO:0000313" key="5">
    <source>
        <dbReference type="Proteomes" id="UP000738325"/>
    </source>
</evidence>
<gene>
    <name evidence="4" type="ORF">BGZ99_006753</name>
</gene>
<evidence type="ECO:0000256" key="1">
    <source>
        <dbReference type="ARBA" id="ARBA00022614"/>
    </source>
</evidence>
<accession>A0A9P6RBC1</accession>
<feature type="region of interest" description="Disordered" evidence="3">
    <location>
        <begin position="109"/>
        <end position="128"/>
    </location>
</feature>
<evidence type="ECO:0000256" key="3">
    <source>
        <dbReference type="SAM" id="MobiDB-lite"/>
    </source>
</evidence>
<reference evidence="4" key="1">
    <citation type="journal article" date="2020" name="Fungal Divers.">
        <title>Resolving the Mortierellaceae phylogeny through synthesis of multi-gene phylogenetics and phylogenomics.</title>
        <authorList>
            <person name="Vandepol N."/>
            <person name="Liber J."/>
            <person name="Desiro A."/>
            <person name="Na H."/>
            <person name="Kennedy M."/>
            <person name="Barry K."/>
            <person name="Grigoriev I.V."/>
            <person name="Miller A.N."/>
            <person name="O'Donnell K."/>
            <person name="Stajich J.E."/>
            <person name="Bonito G."/>
        </authorList>
    </citation>
    <scope>NUCLEOTIDE SEQUENCE</scope>
    <source>
        <strain evidence="4">REB-010B</strain>
    </source>
</reference>
<dbReference type="SUPFAM" id="SSF52058">
    <property type="entry name" value="L domain-like"/>
    <property type="match status" value="1"/>
</dbReference>
<feature type="compositionally biased region" description="Pro residues" evidence="3">
    <location>
        <begin position="250"/>
        <end position="282"/>
    </location>
</feature>